<dbReference type="InterPro" id="IPR006140">
    <property type="entry name" value="D-isomer_DH_NAD-bd"/>
</dbReference>
<proteinExistence type="predicted"/>
<dbReference type="Proteomes" id="UP001597040">
    <property type="component" value="Unassembled WGS sequence"/>
</dbReference>
<evidence type="ECO:0000256" key="1">
    <source>
        <dbReference type="ARBA" id="ARBA00023002"/>
    </source>
</evidence>
<organism evidence="4 5">
    <name type="scientific">Virgibacillus byunsanensis</name>
    <dbReference type="NCBI Taxonomy" id="570945"/>
    <lineage>
        <taxon>Bacteria</taxon>
        <taxon>Bacillati</taxon>
        <taxon>Bacillota</taxon>
        <taxon>Bacilli</taxon>
        <taxon>Bacillales</taxon>
        <taxon>Bacillaceae</taxon>
        <taxon>Virgibacillus</taxon>
    </lineage>
</organism>
<dbReference type="Pfam" id="PF02826">
    <property type="entry name" value="2-Hacid_dh_C"/>
    <property type="match status" value="1"/>
</dbReference>
<accession>A0ABW3LNV1</accession>
<evidence type="ECO:0000256" key="2">
    <source>
        <dbReference type="ARBA" id="ARBA00023027"/>
    </source>
</evidence>
<dbReference type="PANTHER" id="PTHR43333:SF1">
    <property type="entry name" value="D-ISOMER SPECIFIC 2-HYDROXYACID DEHYDROGENASE NAD-BINDING DOMAIN-CONTAINING PROTEIN"/>
    <property type="match status" value="1"/>
</dbReference>
<dbReference type="Gene3D" id="3.40.50.720">
    <property type="entry name" value="NAD(P)-binding Rossmann-like Domain"/>
    <property type="match status" value="2"/>
</dbReference>
<protein>
    <submittedName>
        <fullName evidence="4">D-2-hydroxyacid dehydrogenase</fullName>
    </submittedName>
</protein>
<evidence type="ECO:0000313" key="4">
    <source>
        <dbReference type="EMBL" id="MFD1040101.1"/>
    </source>
</evidence>
<dbReference type="RefSeq" id="WP_390363866.1">
    <property type="nucleotide sequence ID" value="NZ_JBHTKJ010000059.1"/>
</dbReference>
<reference evidence="5" key="1">
    <citation type="journal article" date="2019" name="Int. J. Syst. Evol. Microbiol.">
        <title>The Global Catalogue of Microorganisms (GCM) 10K type strain sequencing project: providing services to taxonomists for standard genome sequencing and annotation.</title>
        <authorList>
            <consortium name="The Broad Institute Genomics Platform"/>
            <consortium name="The Broad Institute Genome Sequencing Center for Infectious Disease"/>
            <person name="Wu L."/>
            <person name="Ma J."/>
        </authorList>
    </citation>
    <scope>NUCLEOTIDE SEQUENCE [LARGE SCALE GENOMIC DNA]</scope>
    <source>
        <strain evidence="5">CCUG 56754</strain>
    </source>
</reference>
<sequence>MVILFSANISKKHQEKFTMKYPDHSFVFCKNMDEAKSHLKKAEILVTFGEDLTSELIDQATDLKWIMVISAGMDQMPFKSIQERGIIVTNAKGIHKIPMAEYAISMLLQVYRQEKVTLRNQQNSEWVRGVKMQEITGKTMLVAGTGAIGQEVARLAKAFQMKTYGVSRSGRSVEYFDENYTTDEMERVLPEVDFVVSILPSTPETKYLFNYNHFEKLPNHAVFLNMGRGDVVQSDDVLKAVQQGEIAHAVLDVFHEEPLPRDHPFWQEENVTVTPHLSGISPKYISRALDIFDKNLQTYKNNRDDYINEIDVTRGY</sequence>
<evidence type="ECO:0000313" key="5">
    <source>
        <dbReference type="Proteomes" id="UP001597040"/>
    </source>
</evidence>
<dbReference type="EMBL" id="JBHTKJ010000059">
    <property type="protein sequence ID" value="MFD1040101.1"/>
    <property type="molecule type" value="Genomic_DNA"/>
</dbReference>
<name>A0ABW3LNV1_9BACI</name>
<keyword evidence="1" id="KW-0560">Oxidoreductase</keyword>
<dbReference type="PANTHER" id="PTHR43333">
    <property type="entry name" value="2-HACID_DH_C DOMAIN-CONTAINING PROTEIN"/>
    <property type="match status" value="1"/>
</dbReference>
<feature type="domain" description="D-isomer specific 2-hydroxyacid dehydrogenase NAD-binding" evidence="3">
    <location>
        <begin position="104"/>
        <end position="278"/>
    </location>
</feature>
<comment type="caution">
    <text evidence="4">The sequence shown here is derived from an EMBL/GenBank/DDBJ whole genome shotgun (WGS) entry which is preliminary data.</text>
</comment>
<keyword evidence="5" id="KW-1185">Reference proteome</keyword>
<dbReference type="InterPro" id="IPR036291">
    <property type="entry name" value="NAD(P)-bd_dom_sf"/>
</dbReference>
<evidence type="ECO:0000259" key="3">
    <source>
        <dbReference type="Pfam" id="PF02826"/>
    </source>
</evidence>
<dbReference type="SUPFAM" id="SSF52283">
    <property type="entry name" value="Formate/glycerate dehydrogenase catalytic domain-like"/>
    <property type="match status" value="1"/>
</dbReference>
<dbReference type="SUPFAM" id="SSF51735">
    <property type="entry name" value="NAD(P)-binding Rossmann-fold domains"/>
    <property type="match status" value="1"/>
</dbReference>
<keyword evidence="2" id="KW-0520">NAD</keyword>
<dbReference type="CDD" id="cd05300">
    <property type="entry name" value="2-Hacid_dh_1"/>
    <property type="match status" value="1"/>
</dbReference>
<gene>
    <name evidence="4" type="ORF">ACFQ3N_17140</name>
</gene>